<dbReference type="CDD" id="cd07067">
    <property type="entry name" value="HP_PGM_like"/>
    <property type="match status" value="1"/>
</dbReference>
<dbReference type="EMBL" id="UOFI01000074">
    <property type="protein sequence ID" value="VAW66262.1"/>
    <property type="molecule type" value="Genomic_DNA"/>
</dbReference>
<dbReference type="Gene3D" id="3.40.50.1240">
    <property type="entry name" value="Phosphoglycerate mutase-like"/>
    <property type="match status" value="1"/>
</dbReference>
<dbReference type="PIRSF" id="PIRSF000709">
    <property type="entry name" value="6PFK_2-Ptase"/>
    <property type="match status" value="1"/>
</dbReference>
<dbReference type="SUPFAM" id="SSF53254">
    <property type="entry name" value="Phosphoglycerate mutase-like"/>
    <property type="match status" value="1"/>
</dbReference>
<dbReference type="EC" id="3.1.3.73" evidence="1"/>
<dbReference type="InterPro" id="IPR050275">
    <property type="entry name" value="PGM_Phosphatase"/>
</dbReference>
<proteinExistence type="predicted"/>
<organism evidence="1">
    <name type="scientific">hydrothermal vent metagenome</name>
    <dbReference type="NCBI Taxonomy" id="652676"/>
    <lineage>
        <taxon>unclassified sequences</taxon>
        <taxon>metagenomes</taxon>
        <taxon>ecological metagenomes</taxon>
    </lineage>
</organism>
<dbReference type="GO" id="GO:0005737">
    <property type="term" value="C:cytoplasm"/>
    <property type="evidence" value="ECO:0007669"/>
    <property type="project" value="TreeGrafter"/>
</dbReference>
<dbReference type="InterPro" id="IPR029033">
    <property type="entry name" value="His_PPase_superfam"/>
</dbReference>
<dbReference type="PANTHER" id="PTHR48100">
    <property type="entry name" value="BROAD-SPECIFICITY PHOSPHATASE YOR283W-RELATED"/>
    <property type="match status" value="1"/>
</dbReference>
<dbReference type="AlphaFoldDB" id="A0A3B0XSV1"/>
<sequence length="208" mass="23882">MQKIYTIDLLRHGKTTAGQCFLGSTDADLTESGVQKMHKVLQQNNYSRVISSPLKRCADFSQAYIKDKKIPLIIENDLREMNFGDWEGRTSAEIWETQQKQLSAFWNDPANNTPPNAEPYTDFTYRVDAVFLKQIETYCKEKCSEEQNSEQGNNTLIIAHGGVIRQMLACILSLNFQQAQKIHIDYASLSRIEFCDGHLSIRFLNHRV</sequence>
<keyword evidence="1" id="KW-0378">Hydrolase</keyword>
<dbReference type="Pfam" id="PF00300">
    <property type="entry name" value="His_Phos_1"/>
    <property type="match status" value="1"/>
</dbReference>
<dbReference type="PANTHER" id="PTHR48100:SF1">
    <property type="entry name" value="HISTIDINE PHOSPHATASE FAMILY PROTEIN-RELATED"/>
    <property type="match status" value="1"/>
</dbReference>
<dbReference type="InterPro" id="IPR013078">
    <property type="entry name" value="His_Pase_superF_clade-1"/>
</dbReference>
<dbReference type="GO" id="GO:0043755">
    <property type="term" value="F:alpha-ribazole phosphatase activity"/>
    <property type="evidence" value="ECO:0007669"/>
    <property type="project" value="UniProtKB-EC"/>
</dbReference>
<gene>
    <name evidence="1" type="ORF">MNBD_GAMMA09-3475</name>
</gene>
<evidence type="ECO:0000313" key="1">
    <source>
        <dbReference type="EMBL" id="VAW66262.1"/>
    </source>
</evidence>
<dbReference type="SMART" id="SM00855">
    <property type="entry name" value="PGAM"/>
    <property type="match status" value="1"/>
</dbReference>
<reference evidence="1" key="1">
    <citation type="submission" date="2018-06" db="EMBL/GenBank/DDBJ databases">
        <authorList>
            <person name="Zhirakovskaya E."/>
        </authorList>
    </citation>
    <scope>NUCLEOTIDE SEQUENCE</scope>
</reference>
<accession>A0A3B0XSV1</accession>
<name>A0A3B0XSV1_9ZZZZ</name>
<protein>
    <submittedName>
        <fullName evidence="1">Alpha-ribazole-5'-phosphate phosphatase</fullName>
        <ecNumber evidence="1">3.1.3.73</ecNumber>
    </submittedName>
</protein>